<evidence type="ECO:0000259" key="1">
    <source>
        <dbReference type="PROSITE" id="PS51094"/>
    </source>
</evidence>
<sequence>MRIDRYIASSRIIDLKSKDLPSAYAELLATFATILGRRTPRKAVLEELLTRETSLSSYLGEGVALPHARVKMKRPYALAIGRCPAGLSFDGKETYEEVRFVFLLLANEKAKNYLSFLAALARNFQDKAVMDHLWMARELTEFRQAVKTAFAGA</sequence>
<dbReference type="Pfam" id="PF00359">
    <property type="entry name" value="PTS_EIIA_2"/>
    <property type="match status" value="1"/>
</dbReference>
<feature type="domain" description="PTS EIIA type-2" evidence="1">
    <location>
        <begin position="5"/>
        <end position="149"/>
    </location>
</feature>
<dbReference type="Gene3D" id="3.40.930.10">
    <property type="entry name" value="Mannitol-specific EII, Chain A"/>
    <property type="match status" value="1"/>
</dbReference>
<protein>
    <recommendedName>
        <fullName evidence="1">PTS EIIA type-2 domain-containing protein</fullName>
    </recommendedName>
</protein>
<feature type="non-terminal residue" evidence="2">
    <location>
        <position position="153"/>
    </location>
</feature>
<gene>
    <name evidence="2" type="ORF">METZ01_LOCUS495048</name>
</gene>
<accession>A0A383DCX5</accession>
<proteinExistence type="predicted"/>
<dbReference type="PANTHER" id="PTHR47738">
    <property type="entry name" value="PTS SYSTEM FRUCTOSE-LIKE EIIA COMPONENT-RELATED"/>
    <property type="match status" value="1"/>
</dbReference>
<organism evidence="2">
    <name type="scientific">marine metagenome</name>
    <dbReference type="NCBI Taxonomy" id="408172"/>
    <lineage>
        <taxon>unclassified sequences</taxon>
        <taxon>metagenomes</taxon>
        <taxon>ecological metagenomes</taxon>
    </lineage>
</organism>
<dbReference type="PROSITE" id="PS00372">
    <property type="entry name" value="PTS_EIIA_TYPE_2_HIS"/>
    <property type="match status" value="1"/>
</dbReference>
<dbReference type="PANTHER" id="PTHR47738:SF1">
    <property type="entry name" value="NITROGEN REGULATORY PROTEIN"/>
    <property type="match status" value="1"/>
</dbReference>
<dbReference type="SUPFAM" id="SSF55804">
    <property type="entry name" value="Phoshotransferase/anion transport protein"/>
    <property type="match status" value="1"/>
</dbReference>
<dbReference type="InterPro" id="IPR016152">
    <property type="entry name" value="PTrfase/Anion_transptr"/>
</dbReference>
<evidence type="ECO:0000313" key="2">
    <source>
        <dbReference type="EMBL" id="SVE42194.1"/>
    </source>
</evidence>
<name>A0A383DCX5_9ZZZZ</name>
<dbReference type="PROSITE" id="PS51094">
    <property type="entry name" value="PTS_EIIA_TYPE_2"/>
    <property type="match status" value="1"/>
</dbReference>
<dbReference type="InterPro" id="IPR051541">
    <property type="entry name" value="PTS_SugarTrans_NitroReg"/>
</dbReference>
<dbReference type="GO" id="GO:0030295">
    <property type="term" value="F:protein kinase activator activity"/>
    <property type="evidence" value="ECO:0007669"/>
    <property type="project" value="TreeGrafter"/>
</dbReference>
<reference evidence="2" key="1">
    <citation type="submission" date="2018-05" db="EMBL/GenBank/DDBJ databases">
        <authorList>
            <person name="Lanie J.A."/>
            <person name="Ng W.-L."/>
            <person name="Kazmierczak K.M."/>
            <person name="Andrzejewski T.M."/>
            <person name="Davidsen T.M."/>
            <person name="Wayne K.J."/>
            <person name="Tettelin H."/>
            <person name="Glass J.I."/>
            <person name="Rusch D."/>
            <person name="Podicherti R."/>
            <person name="Tsui H.-C.T."/>
            <person name="Winkler M.E."/>
        </authorList>
    </citation>
    <scope>NUCLEOTIDE SEQUENCE</scope>
</reference>
<dbReference type="InterPro" id="IPR002178">
    <property type="entry name" value="PTS_EIIA_type-2_dom"/>
</dbReference>
<dbReference type="EMBL" id="UINC01216169">
    <property type="protein sequence ID" value="SVE42194.1"/>
    <property type="molecule type" value="Genomic_DNA"/>
</dbReference>
<dbReference type="AlphaFoldDB" id="A0A383DCX5"/>